<protein>
    <recommendedName>
        <fullName evidence="5">OmpR/PhoB-type domain-containing protein</fullName>
    </recommendedName>
</protein>
<dbReference type="CDD" id="cd00383">
    <property type="entry name" value="trans_reg_C"/>
    <property type="match status" value="1"/>
</dbReference>
<evidence type="ECO:0000313" key="6">
    <source>
        <dbReference type="EMBL" id="OJG89721.1"/>
    </source>
</evidence>
<dbReference type="SUPFAM" id="SSF46894">
    <property type="entry name" value="C-terminal effector domain of the bipartite response regulators"/>
    <property type="match status" value="1"/>
</dbReference>
<accession>A0AA91JNB0</accession>
<evidence type="ECO:0000259" key="5">
    <source>
        <dbReference type="PROSITE" id="PS51755"/>
    </source>
</evidence>
<evidence type="ECO:0000256" key="1">
    <source>
        <dbReference type="ARBA" id="ARBA00023015"/>
    </source>
</evidence>
<sequence length="237" mass="27749">MTPKPDVYKAFEKMNCQLDHLKKVPNLEELHTYDGLLIEEVHEGEISSVCSTILQIKQQTNAYIWILSGKSTLINRQVYLQLGVDGNFDQESFPEELLLYLKNFLARQDEKKRMQRNVIGGKRFSNQSDTVGEKFEMNPTNHSLSVFIGEKEVEVELTRLEYRLLELLYSHPGKAFNYQEIHEKLWDLPYQEENYRVANIIFHIRKKLERHGVGADVIKTVRSKGYMIKVENIKEVT</sequence>
<dbReference type="InterPro" id="IPR016032">
    <property type="entry name" value="Sig_transdc_resp-reg_C-effctor"/>
</dbReference>
<dbReference type="Proteomes" id="UP000183039">
    <property type="component" value="Unassembled WGS sequence"/>
</dbReference>
<dbReference type="Pfam" id="PF00486">
    <property type="entry name" value="Trans_reg_C"/>
    <property type="match status" value="1"/>
</dbReference>
<dbReference type="GO" id="GO:0006355">
    <property type="term" value="P:regulation of DNA-templated transcription"/>
    <property type="evidence" value="ECO:0007669"/>
    <property type="project" value="InterPro"/>
</dbReference>
<comment type="caution">
    <text evidence="6">The sequence shown here is derived from an EMBL/GenBank/DDBJ whole genome shotgun (WGS) entry which is preliminary data.</text>
</comment>
<name>A0AA91JNB0_9ENTE</name>
<gene>
    <name evidence="6" type="ORF">RV15_GL001562</name>
</gene>
<proteinExistence type="predicted"/>
<evidence type="ECO:0000256" key="2">
    <source>
        <dbReference type="ARBA" id="ARBA00023125"/>
    </source>
</evidence>
<dbReference type="EMBL" id="JXLC01000022">
    <property type="protein sequence ID" value="OJG89721.1"/>
    <property type="molecule type" value="Genomic_DNA"/>
</dbReference>
<dbReference type="InterPro" id="IPR036388">
    <property type="entry name" value="WH-like_DNA-bd_sf"/>
</dbReference>
<reference evidence="6 7" key="1">
    <citation type="submission" date="2014-12" db="EMBL/GenBank/DDBJ databases">
        <title>Draft genome sequences of 29 type strains of Enterococci.</title>
        <authorList>
            <person name="Zhong Z."/>
            <person name="Sun Z."/>
            <person name="Liu W."/>
            <person name="Zhang W."/>
            <person name="Zhang H."/>
        </authorList>
    </citation>
    <scope>NUCLEOTIDE SEQUENCE [LARGE SCALE GENOMIC DNA]</scope>
    <source>
        <strain evidence="6 7">DSM 22801</strain>
    </source>
</reference>
<evidence type="ECO:0000313" key="7">
    <source>
        <dbReference type="Proteomes" id="UP000183039"/>
    </source>
</evidence>
<dbReference type="SMART" id="SM00862">
    <property type="entry name" value="Trans_reg_C"/>
    <property type="match status" value="1"/>
</dbReference>
<dbReference type="Gene3D" id="1.10.10.10">
    <property type="entry name" value="Winged helix-like DNA-binding domain superfamily/Winged helix DNA-binding domain"/>
    <property type="match status" value="1"/>
</dbReference>
<feature type="domain" description="OmpR/PhoB-type" evidence="5">
    <location>
        <begin position="126"/>
        <end position="230"/>
    </location>
</feature>
<keyword evidence="1" id="KW-0805">Transcription regulation</keyword>
<keyword evidence="2 4" id="KW-0238">DNA-binding</keyword>
<dbReference type="PROSITE" id="PS51755">
    <property type="entry name" value="OMPR_PHOB"/>
    <property type="match status" value="1"/>
</dbReference>
<evidence type="ECO:0000256" key="4">
    <source>
        <dbReference type="PROSITE-ProRule" id="PRU01091"/>
    </source>
</evidence>
<evidence type="ECO:0000256" key="3">
    <source>
        <dbReference type="ARBA" id="ARBA00023163"/>
    </source>
</evidence>
<dbReference type="InterPro" id="IPR001867">
    <property type="entry name" value="OmpR/PhoB-type_DNA-bd"/>
</dbReference>
<organism evidence="6 7">
    <name type="scientific">Enterococcus silesiacus</name>
    <dbReference type="NCBI Taxonomy" id="332949"/>
    <lineage>
        <taxon>Bacteria</taxon>
        <taxon>Bacillati</taxon>
        <taxon>Bacillota</taxon>
        <taxon>Bacilli</taxon>
        <taxon>Lactobacillales</taxon>
        <taxon>Enterococcaceae</taxon>
        <taxon>Enterococcus</taxon>
    </lineage>
</organism>
<feature type="DNA-binding region" description="OmpR/PhoB-type" evidence="4">
    <location>
        <begin position="126"/>
        <end position="230"/>
    </location>
</feature>
<dbReference type="GO" id="GO:0000160">
    <property type="term" value="P:phosphorelay signal transduction system"/>
    <property type="evidence" value="ECO:0007669"/>
    <property type="project" value="InterPro"/>
</dbReference>
<keyword evidence="3" id="KW-0804">Transcription</keyword>
<dbReference type="AlphaFoldDB" id="A0AA91JNB0"/>
<dbReference type="GO" id="GO:0003677">
    <property type="term" value="F:DNA binding"/>
    <property type="evidence" value="ECO:0007669"/>
    <property type="project" value="UniProtKB-UniRule"/>
</dbReference>